<keyword evidence="1" id="KW-1133">Transmembrane helix</keyword>
<evidence type="ECO:0000259" key="3">
    <source>
        <dbReference type="PROSITE" id="PS50885"/>
    </source>
</evidence>
<dbReference type="Pfam" id="PF16448">
    <property type="entry name" value="LapD_MoxY_N"/>
    <property type="match status" value="1"/>
</dbReference>
<dbReference type="CDD" id="cd01948">
    <property type="entry name" value="EAL"/>
    <property type="match status" value="1"/>
</dbReference>
<accession>A0ABU7G2U0</accession>
<evidence type="ECO:0000313" key="6">
    <source>
        <dbReference type="Proteomes" id="UP001310248"/>
    </source>
</evidence>
<dbReference type="Pfam" id="PF00990">
    <property type="entry name" value="GGDEF"/>
    <property type="match status" value="1"/>
</dbReference>
<dbReference type="EMBL" id="JAYDYW010000006">
    <property type="protein sequence ID" value="MEE1673636.1"/>
    <property type="molecule type" value="Genomic_DNA"/>
</dbReference>
<gene>
    <name evidence="5" type="ORF">SNR37_003062</name>
</gene>
<feature type="domain" description="HAMP" evidence="3">
    <location>
        <begin position="172"/>
        <end position="224"/>
    </location>
</feature>
<dbReference type="PROSITE" id="PS50887">
    <property type="entry name" value="GGDEF"/>
    <property type="match status" value="1"/>
</dbReference>
<feature type="domain" description="EAL" evidence="2">
    <location>
        <begin position="403"/>
        <end position="643"/>
    </location>
</feature>
<dbReference type="InterPro" id="IPR035919">
    <property type="entry name" value="EAL_sf"/>
</dbReference>
<dbReference type="PANTHER" id="PTHR33121">
    <property type="entry name" value="CYCLIC DI-GMP PHOSPHODIESTERASE PDEF"/>
    <property type="match status" value="1"/>
</dbReference>
<reference evidence="6" key="1">
    <citation type="submission" date="2023-07" db="EMBL/GenBank/DDBJ databases">
        <title>Draft genome sequence of Agarivorans aestuarii strain ZMCS4, a CAZymes producing bacteria isolated from the marine brown algae Clodostephus spongiosus.</title>
        <authorList>
            <person name="Lorente B."/>
            <person name="Cabral C."/>
            <person name="Frias J."/>
            <person name="Faria J."/>
            <person name="Toubarro D."/>
        </authorList>
    </citation>
    <scope>NUCLEOTIDE SEQUENCE [LARGE SCALE GENOMIC DNA]</scope>
    <source>
        <strain evidence="6">ZMCS4</strain>
    </source>
</reference>
<dbReference type="Gene3D" id="3.30.70.270">
    <property type="match status" value="1"/>
</dbReference>
<evidence type="ECO:0000259" key="4">
    <source>
        <dbReference type="PROSITE" id="PS50887"/>
    </source>
</evidence>
<dbReference type="InterPro" id="IPR050706">
    <property type="entry name" value="Cyclic-di-GMP_PDE-like"/>
</dbReference>
<dbReference type="Proteomes" id="UP001310248">
    <property type="component" value="Unassembled WGS sequence"/>
</dbReference>
<dbReference type="CDD" id="cd06225">
    <property type="entry name" value="HAMP"/>
    <property type="match status" value="1"/>
</dbReference>
<dbReference type="SUPFAM" id="SSF158472">
    <property type="entry name" value="HAMP domain-like"/>
    <property type="match status" value="1"/>
</dbReference>
<dbReference type="Pfam" id="PF00672">
    <property type="entry name" value="HAMP"/>
    <property type="match status" value="1"/>
</dbReference>
<comment type="caution">
    <text evidence="5">The sequence shown here is derived from an EMBL/GenBank/DDBJ whole genome shotgun (WGS) entry which is preliminary data.</text>
</comment>
<evidence type="ECO:0000256" key="1">
    <source>
        <dbReference type="SAM" id="Phobius"/>
    </source>
</evidence>
<dbReference type="PROSITE" id="PS50885">
    <property type="entry name" value="HAMP"/>
    <property type="match status" value="1"/>
</dbReference>
<dbReference type="SUPFAM" id="SSF141868">
    <property type="entry name" value="EAL domain-like"/>
    <property type="match status" value="1"/>
</dbReference>
<dbReference type="SMART" id="SM00267">
    <property type="entry name" value="GGDEF"/>
    <property type="match status" value="1"/>
</dbReference>
<dbReference type="Gene3D" id="3.30.110.200">
    <property type="match status" value="1"/>
</dbReference>
<dbReference type="InterPro" id="IPR042461">
    <property type="entry name" value="LapD_MoxY_peri_C"/>
</dbReference>
<organism evidence="5 6">
    <name type="scientific">Agarivorans aestuarii</name>
    <dbReference type="NCBI Taxonomy" id="1563703"/>
    <lineage>
        <taxon>Bacteria</taxon>
        <taxon>Pseudomonadati</taxon>
        <taxon>Pseudomonadota</taxon>
        <taxon>Gammaproteobacteria</taxon>
        <taxon>Alteromonadales</taxon>
        <taxon>Alteromonadaceae</taxon>
        <taxon>Agarivorans</taxon>
    </lineage>
</organism>
<keyword evidence="1" id="KW-0472">Membrane</keyword>
<feature type="domain" description="GGDEF" evidence="4">
    <location>
        <begin position="265"/>
        <end position="396"/>
    </location>
</feature>
<keyword evidence="6" id="KW-1185">Reference proteome</keyword>
<evidence type="ECO:0000259" key="2">
    <source>
        <dbReference type="PROSITE" id="PS50883"/>
    </source>
</evidence>
<dbReference type="Pfam" id="PF00563">
    <property type="entry name" value="EAL"/>
    <property type="match status" value="1"/>
</dbReference>
<dbReference type="SMART" id="SM00052">
    <property type="entry name" value="EAL"/>
    <property type="match status" value="1"/>
</dbReference>
<dbReference type="InterPro" id="IPR003660">
    <property type="entry name" value="HAMP_dom"/>
</dbReference>
<protein>
    <submittedName>
        <fullName evidence="5">EAL domain-containing protein</fullName>
    </submittedName>
</protein>
<sequence length="643" mass="72090">MTLYRQLLIVVLLIYGGLLAVVFSIEIGNTRSYLSEQQLSDVNNTTTSLGLSLSPYLEDQDVIGAESVINAMFDSGYYQQISLKLVADDSHIDRRNSRSIDGVPEWFTSLELFQPSAQEQVLTSGWMQLGELKVVGHPGFAYLQLWNAMVDLAKLFVVGYLATVLLLMRALRYLLKPLEQIQQQAKLIEQRNFGQTIPLPHTQELRSVVGAINHMSDNIAQQFESQVQEASALRQQAFQDSVSGLGNRAYFISQSKSWLADSGVGGVALLSLDIIEAIHVRDGFSARDEFIHSVGELFTTYTQQQQQLVFARISNLEFAVLAEGFDQQQLLQLAEQINKDLLACLATWQQYMPRPLVMGLVLRQKDETIGELLTAADTALHNARELREGFFSLADVEHTHIPRSQWKQLLENTISRQSLAYKAQVVNFIHSDKVLHHELFTTIEVNAQQYAAGQFMPAVEQFSLGAQFDQMVVEQAARALQSDQNLSLAINLTLSAISEASFLSWLVELAQQYQAVASRMAFEIPETAFLQENTQLEASLDSLREFGFQIGIDQYGRNLNSLNYLSRVKPNYVKIDYGYTAQALAEDGDSHFLSAICRAARNLQIVTVAQRVENQQQVELLSALPVDAYQGYVAPPQRFTLSE</sequence>
<dbReference type="InterPro" id="IPR032244">
    <property type="entry name" value="LapD_MoxY_N"/>
</dbReference>
<dbReference type="PANTHER" id="PTHR33121:SF79">
    <property type="entry name" value="CYCLIC DI-GMP PHOSPHODIESTERASE PDED-RELATED"/>
    <property type="match status" value="1"/>
</dbReference>
<proteinExistence type="predicted"/>
<dbReference type="Gene3D" id="6.10.340.10">
    <property type="match status" value="1"/>
</dbReference>
<dbReference type="InterPro" id="IPR000160">
    <property type="entry name" value="GGDEF_dom"/>
</dbReference>
<dbReference type="SMART" id="SM00304">
    <property type="entry name" value="HAMP"/>
    <property type="match status" value="1"/>
</dbReference>
<dbReference type="InterPro" id="IPR029787">
    <property type="entry name" value="Nucleotide_cyclase"/>
</dbReference>
<dbReference type="InterPro" id="IPR043128">
    <property type="entry name" value="Rev_trsase/Diguanyl_cyclase"/>
</dbReference>
<dbReference type="RefSeq" id="WP_329774898.1">
    <property type="nucleotide sequence ID" value="NZ_JAYDYW010000006.1"/>
</dbReference>
<dbReference type="InterPro" id="IPR001633">
    <property type="entry name" value="EAL_dom"/>
</dbReference>
<name>A0ABU7G2U0_9ALTE</name>
<keyword evidence="1" id="KW-0812">Transmembrane</keyword>
<dbReference type="SUPFAM" id="SSF55073">
    <property type="entry name" value="Nucleotide cyclase"/>
    <property type="match status" value="1"/>
</dbReference>
<dbReference type="Gene3D" id="3.20.20.450">
    <property type="entry name" value="EAL domain"/>
    <property type="match status" value="1"/>
</dbReference>
<feature type="transmembrane region" description="Helical" evidence="1">
    <location>
        <begin position="6"/>
        <end position="25"/>
    </location>
</feature>
<dbReference type="PROSITE" id="PS50883">
    <property type="entry name" value="EAL"/>
    <property type="match status" value="1"/>
</dbReference>
<evidence type="ECO:0000313" key="5">
    <source>
        <dbReference type="EMBL" id="MEE1673636.1"/>
    </source>
</evidence>
<dbReference type="Gene3D" id="6.20.270.20">
    <property type="entry name" value="LapD/MoxY periplasmic domain"/>
    <property type="match status" value="1"/>
</dbReference>